<dbReference type="Proteomes" id="UP000029385">
    <property type="component" value="Unassembled WGS sequence"/>
</dbReference>
<dbReference type="InterPro" id="IPR029058">
    <property type="entry name" value="AB_hydrolase_fold"/>
</dbReference>
<keyword evidence="3" id="KW-1185">Reference proteome</keyword>
<reference evidence="2 3" key="1">
    <citation type="submission" date="2013-09" db="EMBL/GenBank/DDBJ databases">
        <title>Genome sequencing of Arenimonas oryziterrae.</title>
        <authorList>
            <person name="Chen F."/>
            <person name="Wang G."/>
        </authorList>
    </citation>
    <scope>NUCLEOTIDE SEQUENCE [LARGE SCALE GENOMIC DNA]</scope>
    <source>
        <strain evidence="2 3">YC6267</strain>
    </source>
</reference>
<dbReference type="PANTHER" id="PTHR46623:SF6">
    <property type="entry name" value="ALPHA_BETA-HYDROLASES SUPERFAMILY PROTEIN"/>
    <property type="match status" value="1"/>
</dbReference>
<name>A0A091AP47_9GAMM</name>
<evidence type="ECO:0000313" key="2">
    <source>
        <dbReference type="EMBL" id="KFN41151.1"/>
    </source>
</evidence>
<dbReference type="eggNOG" id="COG0412">
    <property type="taxonomic scope" value="Bacteria"/>
</dbReference>
<sequence length="218" mass="23903">MASISLSTRHGRISAWKAMPRITPRGAVVIVQEIFGLTSHIRQVADRFANHGYVAVAPALFDLVHPGVELAYDEAGVARGREIVEELGFNGALDGVRAAYDHLEADHKVAIVGYCWGGTVAFLANTRFGAPAVSYYGGRTVPFLRERPKAPLMMHFGDADPIIPPEDLQKTRDAQPTAEILVWPAGHGFNCDQRADYNAEVAQQAMTRTLNFLQKILH</sequence>
<dbReference type="OrthoDB" id="9787933at2"/>
<feature type="domain" description="Dienelactone hydrolase" evidence="1">
    <location>
        <begin position="15"/>
        <end position="216"/>
    </location>
</feature>
<dbReference type="STRING" id="1121015.GCA_000420545_00172"/>
<dbReference type="InterPro" id="IPR002925">
    <property type="entry name" value="Dienelactn_hydro"/>
</dbReference>
<dbReference type="PATRIC" id="fig|1121015.4.peg.2583"/>
<dbReference type="SUPFAM" id="SSF53474">
    <property type="entry name" value="alpha/beta-Hydrolases"/>
    <property type="match status" value="1"/>
</dbReference>
<dbReference type="InterPro" id="IPR051049">
    <property type="entry name" value="Dienelactone_hydrolase-like"/>
</dbReference>
<dbReference type="Pfam" id="PF01738">
    <property type="entry name" value="DLH"/>
    <property type="match status" value="1"/>
</dbReference>
<evidence type="ECO:0000259" key="1">
    <source>
        <dbReference type="Pfam" id="PF01738"/>
    </source>
</evidence>
<dbReference type="EMBL" id="AVCI01000045">
    <property type="protein sequence ID" value="KFN41151.1"/>
    <property type="molecule type" value="Genomic_DNA"/>
</dbReference>
<dbReference type="PANTHER" id="PTHR46623">
    <property type="entry name" value="CARBOXYMETHYLENEBUTENOLIDASE-RELATED"/>
    <property type="match status" value="1"/>
</dbReference>
<comment type="caution">
    <text evidence="2">The sequence shown here is derived from an EMBL/GenBank/DDBJ whole genome shotgun (WGS) entry which is preliminary data.</text>
</comment>
<dbReference type="RefSeq" id="WP_022967847.1">
    <property type="nucleotide sequence ID" value="NZ_ATVD01000001.1"/>
</dbReference>
<proteinExistence type="predicted"/>
<dbReference type="GO" id="GO:0016787">
    <property type="term" value="F:hydrolase activity"/>
    <property type="evidence" value="ECO:0007669"/>
    <property type="project" value="InterPro"/>
</dbReference>
<evidence type="ECO:0000313" key="3">
    <source>
        <dbReference type="Proteomes" id="UP000029385"/>
    </source>
</evidence>
<accession>A0A091AP47</accession>
<dbReference type="Gene3D" id="3.40.50.1820">
    <property type="entry name" value="alpha/beta hydrolase"/>
    <property type="match status" value="1"/>
</dbReference>
<protein>
    <recommendedName>
        <fullName evidence="1">Dienelactone hydrolase domain-containing protein</fullName>
    </recommendedName>
</protein>
<gene>
    <name evidence="2" type="ORF">N789_04495</name>
</gene>
<organism evidence="2 3">
    <name type="scientific">Arenimonas oryziterrae DSM 21050 = YC6267</name>
    <dbReference type="NCBI Taxonomy" id="1121015"/>
    <lineage>
        <taxon>Bacteria</taxon>
        <taxon>Pseudomonadati</taxon>
        <taxon>Pseudomonadota</taxon>
        <taxon>Gammaproteobacteria</taxon>
        <taxon>Lysobacterales</taxon>
        <taxon>Lysobacteraceae</taxon>
        <taxon>Arenimonas</taxon>
    </lineage>
</organism>
<dbReference type="AlphaFoldDB" id="A0A091AP47"/>